<feature type="region of interest" description="Disordered" evidence="8">
    <location>
        <begin position="25"/>
        <end position="60"/>
    </location>
</feature>
<dbReference type="SUPFAM" id="SSF81324">
    <property type="entry name" value="Voltage-gated potassium channels"/>
    <property type="match status" value="1"/>
</dbReference>
<gene>
    <name evidence="11" type="ORF">EDS130_LOCUS22905</name>
</gene>
<dbReference type="InterPro" id="IPR015449">
    <property type="entry name" value="K_chnl_Ca-activ_SK"/>
</dbReference>
<dbReference type="InterPro" id="IPR036122">
    <property type="entry name" value="CaM-bd_dom_sf"/>
</dbReference>
<keyword evidence="5" id="KW-0406">Ion transport</keyword>
<reference evidence="11" key="1">
    <citation type="submission" date="2021-02" db="EMBL/GenBank/DDBJ databases">
        <authorList>
            <person name="Nowell W R."/>
        </authorList>
    </citation>
    <scope>NUCLEOTIDE SEQUENCE</scope>
</reference>
<feature type="compositionally biased region" description="Low complexity" evidence="8">
    <location>
        <begin position="29"/>
        <end position="38"/>
    </location>
</feature>
<feature type="transmembrane region" description="Helical" evidence="9">
    <location>
        <begin position="99"/>
        <end position="117"/>
    </location>
</feature>
<feature type="compositionally biased region" description="Basic and acidic residues" evidence="8">
    <location>
        <begin position="39"/>
        <end position="50"/>
    </location>
</feature>
<feature type="transmembrane region" description="Helical" evidence="9">
    <location>
        <begin position="351"/>
        <end position="370"/>
    </location>
</feature>
<keyword evidence="4 9" id="KW-1133">Transmembrane helix</keyword>
<dbReference type="Gene3D" id="1.10.287.70">
    <property type="match status" value="2"/>
</dbReference>
<comment type="subcellular location">
    <subcellularLocation>
        <location evidence="1">Membrane</location>
        <topology evidence="1">Multi-pass membrane protein</topology>
    </subcellularLocation>
</comment>
<accession>A0A814T4S3</accession>
<evidence type="ECO:0000256" key="7">
    <source>
        <dbReference type="ARBA" id="ARBA00023303"/>
    </source>
</evidence>
<keyword evidence="6 9" id="KW-0472">Membrane</keyword>
<feature type="domain" description="Calmodulin-binding" evidence="10">
    <location>
        <begin position="420"/>
        <end position="495"/>
    </location>
</feature>
<sequence length="545" mass="62758">MAAADNPRLPLTSATAPIVRYTEMRDQTDSPSTTITITTRRDSPSTEIQRRNKQGNSTMNSYELRRMPTQQRRFVKKTLMGNVGYRLARRKELHIERRRINDIMCFLGLLGIFLMIIENEVTFNRFDHKDTTFSLLIKSTITFTTIVLVGLVFYYHRIDLSLYCVDNSIDDWRIALTRTKILSIIFEAFVCMIHPIPGHFLVEWSSQYVKKVGTNINFINPYRSTQQHTLTSSTAFNSTPVTTTAQMTTSTINANDEPQAFVPIDVMLSLPMFCRLYLIARFIMLHSHLVRDASSQSLGYLNRVSFNFPFVIKSYIQQRPALCLTTFCFSIFFIASWSMRACDYNVKTGHMPMLDATWLFIISFTTIGYGDIVPSTYCGRGIAAITGIIGVFSTALLVAVISQKLELTRSEKYVHNFVASIELAKAHKNQSANVVKYGWKVWYLKRKGKHVIIQYIQAQRKLLTSIHWVRKIKQQQRKLADNYVSLLEVFNVQRSTNQTTDETAQRVVSMERKVEKMEDSIIEINQGMITLQDKLNILLDRTTQR</sequence>
<dbReference type="InterPro" id="IPR004178">
    <property type="entry name" value="CaM-bd_dom"/>
</dbReference>
<organism evidence="11 12">
    <name type="scientific">Adineta ricciae</name>
    <name type="common">Rotifer</name>
    <dbReference type="NCBI Taxonomy" id="249248"/>
    <lineage>
        <taxon>Eukaryota</taxon>
        <taxon>Metazoa</taxon>
        <taxon>Spiralia</taxon>
        <taxon>Gnathifera</taxon>
        <taxon>Rotifera</taxon>
        <taxon>Eurotatoria</taxon>
        <taxon>Bdelloidea</taxon>
        <taxon>Adinetida</taxon>
        <taxon>Adinetidae</taxon>
        <taxon>Adineta</taxon>
    </lineage>
</organism>
<dbReference type="InterPro" id="IPR013099">
    <property type="entry name" value="K_chnl_dom"/>
</dbReference>
<dbReference type="GO" id="GO:0016286">
    <property type="term" value="F:small conductance calcium-activated potassium channel activity"/>
    <property type="evidence" value="ECO:0007669"/>
    <property type="project" value="InterPro"/>
</dbReference>
<evidence type="ECO:0000256" key="5">
    <source>
        <dbReference type="ARBA" id="ARBA00023065"/>
    </source>
</evidence>
<feature type="transmembrane region" description="Helical" evidence="9">
    <location>
        <begin position="382"/>
        <end position="402"/>
    </location>
</feature>
<dbReference type="Proteomes" id="UP000663852">
    <property type="component" value="Unassembled WGS sequence"/>
</dbReference>
<evidence type="ECO:0000259" key="10">
    <source>
        <dbReference type="SMART" id="SM01053"/>
    </source>
</evidence>
<dbReference type="SMART" id="SM01053">
    <property type="entry name" value="CaMBD"/>
    <property type="match status" value="1"/>
</dbReference>
<protein>
    <recommendedName>
        <fullName evidence="10">Calmodulin-binding domain-containing protein</fullName>
    </recommendedName>
</protein>
<evidence type="ECO:0000256" key="3">
    <source>
        <dbReference type="ARBA" id="ARBA00022692"/>
    </source>
</evidence>
<proteinExistence type="predicted"/>
<keyword evidence="2" id="KW-0813">Transport</keyword>
<dbReference type="SUPFAM" id="SSF81327">
    <property type="entry name" value="Small-conductance potassium channel"/>
    <property type="match status" value="1"/>
</dbReference>
<dbReference type="GO" id="GO:0005516">
    <property type="term" value="F:calmodulin binding"/>
    <property type="evidence" value="ECO:0007669"/>
    <property type="project" value="InterPro"/>
</dbReference>
<keyword evidence="3 9" id="KW-0812">Transmembrane</keyword>
<dbReference type="EMBL" id="CAJNOJ010000122">
    <property type="protein sequence ID" value="CAF1156599.1"/>
    <property type="molecule type" value="Genomic_DNA"/>
</dbReference>
<evidence type="ECO:0000256" key="8">
    <source>
        <dbReference type="SAM" id="MobiDB-lite"/>
    </source>
</evidence>
<evidence type="ECO:0000313" key="12">
    <source>
        <dbReference type="Proteomes" id="UP000663852"/>
    </source>
</evidence>
<dbReference type="Pfam" id="PF03530">
    <property type="entry name" value="SK_channel"/>
    <property type="match status" value="1"/>
</dbReference>
<dbReference type="AlphaFoldDB" id="A0A814T4S3"/>
<dbReference type="GO" id="GO:0016020">
    <property type="term" value="C:membrane"/>
    <property type="evidence" value="ECO:0007669"/>
    <property type="project" value="UniProtKB-SubCell"/>
</dbReference>
<evidence type="ECO:0000256" key="4">
    <source>
        <dbReference type="ARBA" id="ARBA00022989"/>
    </source>
</evidence>
<evidence type="ECO:0000313" key="11">
    <source>
        <dbReference type="EMBL" id="CAF1156599.1"/>
    </source>
</evidence>
<comment type="caution">
    <text evidence="11">The sequence shown here is derived from an EMBL/GenBank/DDBJ whole genome shotgun (WGS) entry which is preliminary data.</text>
</comment>
<feature type="transmembrane region" description="Helical" evidence="9">
    <location>
        <begin position="321"/>
        <end position="339"/>
    </location>
</feature>
<dbReference type="OrthoDB" id="73653at2759"/>
<evidence type="ECO:0000256" key="2">
    <source>
        <dbReference type="ARBA" id="ARBA00022448"/>
    </source>
</evidence>
<dbReference type="Pfam" id="PF07885">
    <property type="entry name" value="Ion_trans_2"/>
    <property type="match status" value="1"/>
</dbReference>
<evidence type="ECO:0000256" key="9">
    <source>
        <dbReference type="SAM" id="Phobius"/>
    </source>
</evidence>
<name>A0A814T4S3_ADIRI</name>
<evidence type="ECO:0000256" key="1">
    <source>
        <dbReference type="ARBA" id="ARBA00004141"/>
    </source>
</evidence>
<dbReference type="Pfam" id="PF02888">
    <property type="entry name" value="CaMBD"/>
    <property type="match status" value="1"/>
</dbReference>
<feature type="transmembrane region" description="Helical" evidence="9">
    <location>
        <begin position="137"/>
        <end position="155"/>
    </location>
</feature>
<dbReference type="PANTHER" id="PTHR10153">
    <property type="entry name" value="SMALL CONDUCTANCE CALCIUM-ACTIVATED POTASSIUM CHANNEL"/>
    <property type="match status" value="1"/>
</dbReference>
<keyword evidence="7" id="KW-0407">Ion channel</keyword>
<evidence type="ECO:0000256" key="6">
    <source>
        <dbReference type="ARBA" id="ARBA00023136"/>
    </source>
</evidence>